<comment type="caution">
    <text evidence="1">The sequence shown here is derived from an EMBL/GenBank/DDBJ whole genome shotgun (WGS) entry which is preliminary data.</text>
</comment>
<dbReference type="Proteomes" id="UP001500620">
    <property type="component" value="Unassembled WGS sequence"/>
</dbReference>
<name>A0ABP8DPT1_9ACTN</name>
<sequence length="61" mass="6860">MRVLVNLTRPGVRAVHFSPSDVFRMHGDEALTYDPEPDDGFRQECHRLTTMPGSTVTWATG</sequence>
<organism evidence="1 2">
    <name type="scientific">Dactylosporangium darangshiense</name>
    <dbReference type="NCBI Taxonomy" id="579108"/>
    <lineage>
        <taxon>Bacteria</taxon>
        <taxon>Bacillati</taxon>
        <taxon>Actinomycetota</taxon>
        <taxon>Actinomycetes</taxon>
        <taxon>Micromonosporales</taxon>
        <taxon>Micromonosporaceae</taxon>
        <taxon>Dactylosporangium</taxon>
    </lineage>
</organism>
<evidence type="ECO:0000313" key="2">
    <source>
        <dbReference type="Proteomes" id="UP001500620"/>
    </source>
</evidence>
<reference evidence="2" key="1">
    <citation type="journal article" date="2019" name="Int. J. Syst. Evol. Microbiol.">
        <title>The Global Catalogue of Microorganisms (GCM) 10K type strain sequencing project: providing services to taxonomists for standard genome sequencing and annotation.</title>
        <authorList>
            <consortium name="The Broad Institute Genomics Platform"/>
            <consortium name="The Broad Institute Genome Sequencing Center for Infectious Disease"/>
            <person name="Wu L."/>
            <person name="Ma J."/>
        </authorList>
    </citation>
    <scope>NUCLEOTIDE SEQUENCE [LARGE SCALE GENOMIC DNA]</scope>
    <source>
        <strain evidence="2">JCM 17441</strain>
    </source>
</reference>
<accession>A0ABP8DPT1</accession>
<dbReference type="EMBL" id="BAABAT010000045">
    <property type="protein sequence ID" value="GAA4261350.1"/>
    <property type="molecule type" value="Genomic_DNA"/>
</dbReference>
<evidence type="ECO:0000313" key="1">
    <source>
        <dbReference type="EMBL" id="GAA4261350.1"/>
    </source>
</evidence>
<keyword evidence="2" id="KW-1185">Reference proteome</keyword>
<proteinExistence type="predicted"/>
<protein>
    <submittedName>
        <fullName evidence="1">Uncharacterized protein</fullName>
    </submittedName>
</protein>
<gene>
    <name evidence="1" type="ORF">GCM10022255_093650</name>
</gene>